<dbReference type="PANTHER" id="PTHR43740:SF2">
    <property type="entry name" value="LEUCINE--TRNA LIGASE, MITOCHONDRIAL"/>
    <property type="match status" value="1"/>
</dbReference>
<dbReference type="EMBL" id="MLJW01000019">
    <property type="protein sequence ID" value="OIR11924.1"/>
    <property type="molecule type" value="Genomic_DNA"/>
</dbReference>
<evidence type="ECO:0000259" key="14">
    <source>
        <dbReference type="Pfam" id="PF13603"/>
    </source>
</evidence>
<dbReference type="FunFam" id="3.40.50.620:FF:000003">
    <property type="entry name" value="Leucine--tRNA ligase"/>
    <property type="match status" value="1"/>
</dbReference>
<comment type="caution">
    <text evidence="15">The sequence shown here is derived from an EMBL/GenBank/DDBJ whole genome shotgun (WGS) entry which is preliminary data.</text>
</comment>
<dbReference type="AlphaFoldDB" id="A0A1J5TDT2"/>
<keyword evidence="3" id="KW-0963">Cytoplasm</keyword>
<dbReference type="Gene3D" id="2.20.28.290">
    <property type="match status" value="1"/>
</dbReference>
<evidence type="ECO:0000259" key="11">
    <source>
        <dbReference type="Pfam" id="PF00133"/>
    </source>
</evidence>
<dbReference type="Pfam" id="PF13603">
    <property type="entry name" value="tRNA-synt_1_2"/>
    <property type="match status" value="1"/>
</dbReference>
<dbReference type="InterPro" id="IPR014729">
    <property type="entry name" value="Rossmann-like_a/b/a_fold"/>
</dbReference>
<dbReference type="Gene3D" id="1.10.730.10">
    <property type="entry name" value="Isoleucyl-tRNA Synthetase, Domain 1"/>
    <property type="match status" value="2"/>
</dbReference>
<evidence type="ECO:0000313" key="15">
    <source>
        <dbReference type="EMBL" id="OIR11924.1"/>
    </source>
</evidence>
<evidence type="ECO:0000256" key="10">
    <source>
        <dbReference type="ARBA" id="ARBA00047469"/>
    </source>
</evidence>
<dbReference type="Pfam" id="PF08264">
    <property type="entry name" value="Anticodon_1"/>
    <property type="match status" value="1"/>
</dbReference>
<dbReference type="Pfam" id="PF00133">
    <property type="entry name" value="tRNA-synt_1"/>
    <property type="match status" value="1"/>
</dbReference>
<dbReference type="FunFam" id="2.20.28.290:FF:000001">
    <property type="entry name" value="Leucine--tRNA ligase"/>
    <property type="match status" value="1"/>
</dbReference>
<evidence type="ECO:0000256" key="9">
    <source>
        <dbReference type="ARBA" id="ARBA00030520"/>
    </source>
</evidence>
<protein>
    <recommendedName>
        <fullName evidence="2">leucine--tRNA ligase</fullName>
        <ecNumber evidence="2">6.1.1.4</ecNumber>
    </recommendedName>
    <alternativeName>
        <fullName evidence="9">Leucyl-tRNA synthetase</fullName>
    </alternativeName>
</protein>
<comment type="similarity">
    <text evidence="1">Belongs to the class-I aminoacyl-tRNA synthetase family.</text>
</comment>
<dbReference type="Gene3D" id="3.90.740.10">
    <property type="entry name" value="Valyl/Leucyl/Isoleucyl-tRNA synthetase, editing domain"/>
    <property type="match status" value="1"/>
</dbReference>
<keyword evidence="4 15" id="KW-0436">Ligase</keyword>
<dbReference type="PROSITE" id="PS00178">
    <property type="entry name" value="AA_TRNA_LIGASE_I"/>
    <property type="match status" value="1"/>
</dbReference>
<feature type="domain" description="Methionyl/Valyl/Leucyl/Isoleucyl-tRNA synthetase anticodon-binding" evidence="12">
    <location>
        <begin position="761"/>
        <end position="884"/>
    </location>
</feature>
<dbReference type="HAMAP" id="MF_00049_B">
    <property type="entry name" value="Leu_tRNA_synth_B"/>
    <property type="match status" value="1"/>
</dbReference>
<keyword evidence="7" id="KW-0648">Protein biosynthesis</keyword>
<dbReference type="CDD" id="cd07958">
    <property type="entry name" value="Anticodon_Ia_Leu_BEm"/>
    <property type="match status" value="1"/>
</dbReference>
<dbReference type="PANTHER" id="PTHR43740">
    <property type="entry name" value="LEUCYL-TRNA SYNTHETASE"/>
    <property type="match status" value="1"/>
</dbReference>
<evidence type="ECO:0000256" key="1">
    <source>
        <dbReference type="ARBA" id="ARBA00005594"/>
    </source>
</evidence>
<dbReference type="FunFam" id="3.40.50.620:FF:000124">
    <property type="entry name" value="Leucine--tRNA ligase"/>
    <property type="match status" value="1"/>
</dbReference>
<dbReference type="SUPFAM" id="SSF52374">
    <property type="entry name" value="Nucleotidylyl transferase"/>
    <property type="match status" value="1"/>
</dbReference>
<name>A0A1J5TDT2_9ZZZZ</name>
<reference evidence="15" key="1">
    <citation type="submission" date="2016-10" db="EMBL/GenBank/DDBJ databases">
        <title>Sequence of Gallionella enrichment culture.</title>
        <authorList>
            <person name="Poehlein A."/>
            <person name="Muehling M."/>
            <person name="Daniel R."/>
        </authorList>
    </citation>
    <scope>NUCLEOTIDE SEQUENCE</scope>
</reference>
<gene>
    <name evidence="15" type="primary">leuS_3</name>
    <name evidence="15" type="ORF">GALL_67810</name>
</gene>
<dbReference type="InterPro" id="IPR015413">
    <property type="entry name" value="Methionyl/Leucyl_tRNA_Synth"/>
</dbReference>
<keyword evidence="8" id="KW-0030">Aminoacyl-tRNA synthetase</keyword>
<dbReference type="InterPro" id="IPR025709">
    <property type="entry name" value="Leu_tRNA-synth_edit"/>
</dbReference>
<dbReference type="GO" id="GO:0005524">
    <property type="term" value="F:ATP binding"/>
    <property type="evidence" value="ECO:0007669"/>
    <property type="project" value="UniProtKB-KW"/>
</dbReference>
<dbReference type="InterPro" id="IPR002302">
    <property type="entry name" value="Leu-tRNA-ligase"/>
</dbReference>
<dbReference type="SUPFAM" id="SSF50677">
    <property type="entry name" value="ValRS/IleRS/LeuRS editing domain"/>
    <property type="match status" value="1"/>
</dbReference>
<dbReference type="GO" id="GO:0002161">
    <property type="term" value="F:aminoacyl-tRNA deacylase activity"/>
    <property type="evidence" value="ECO:0007669"/>
    <property type="project" value="InterPro"/>
</dbReference>
<feature type="domain" description="Leucyl-tRNA synthetase editing" evidence="14">
    <location>
        <begin position="235"/>
        <end position="460"/>
    </location>
</feature>
<proteinExistence type="inferred from homology"/>
<dbReference type="NCBIfam" id="TIGR00396">
    <property type="entry name" value="leuS_bact"/>
    <property type="match status" value="1"/>
</dbReference>
<evidence type="ECO:0000256" key="8">
    <source>
        <dbReference type="ARBA" id="ARBA00023146"/>
    </source>
</evidence>
<feature type="domain" description="Aminoacyl-tRNA synthetase class Ia" evidence="11">
    <location>
        <begin position="474"/>
        <end position="648"/>
    </location>
</feature>
<accession>A0A1J5TDT2</accession>
<dbReference type="InterPro" id="IPR009080">
    <property type="entry name" value="tRNAsynth_Ia_anticodon-bd"/>
</dbReference>
<evidence type="ECO:0000256" key="3">
    <source>
        <dbReference type="ARBA" id="ARBA00022490"/>
    </source>
</evidence>
<dbReference type="FunFam" id="3.10.20.590:FF:000001">
    <property type="entry name" value="Leucine--tRNA ligase"/>
    <property type="match status" value="1"/>
</dbReference>
<keyword evidence="5" id="KW-0547">Nucleotide-binding</keyword>
<dbReference type="GO" id="GO:0006429">
    <property type="term" value="P:leucyl-tRNA aminoacylation"/>
    <property type="evidence" value="ECO:0007669"/>
    <property type="project" value="InterPro"/>
</dbReference>
<dbReference type="InterPro" id="IPR002300">
    <property type="entry name" value="aa-tRNA-synth_Ia"/>
</dbReference>
<organism evidence="15">
    <name type="scientific">mine drainage metagenome</name>
    <dbReference type="NCBI Taxonomy" id="410659"/>
    <lineage>
        <taxon>unclassified sequences</taxon>
        <taxon>metagenomes</taxon>
        <taxon>ecological metagenomes</taxon>
    </lineage>
</organism>
<keyword evidence="6" id="KW-0067">ATP-binding</keyword>
<dbReference type="FunFam" id="1.10.730.10:FF:000003">
    <property type="entry name" value="Leucine--tRNA ligase"/>
    <property type="match status" value="1"/>
</dbReference>
<dbReference type="CDD" id="cd00812">
    <property type="entry name" value="LeuRS_core"/>
    <property type="match status" value="1"/>
</dbReference>
<dbReference type="Gene3D" id="3.10.20.590">
    <property type="match status" value="1"/>
</dbReference>
<evidence type="ECO:0000259" key="12">
    <source>
        <dbReference type="Pfam" id="PF08264"/>
    </source>
</evidence>
<evidence type="ECO:0000259" key="13">
    <source>
        <dbReference type="Pfam" id="PF09334"/>
    </source>
</evidence>
<feature type="domain" description="Methionyl/Leucyl tRNA synthetase" evidence="13">
    <location>
        <begin position="52"/>
        <end position="184"/>
    </location>
</feature>
<dbReference type="EC" id="6.1.1.4" evidence="2"/>
<dbReference type="SUPFAM" id="SSF47323">
    <property type="entry name" value="Anticodon-binding domain of a subclass of class I aminoacyl-tRNA synthetases"/>
    <property type="match status" value="1"/>
</dbReference>
<dbReference type="FunFam" id="3.90.740.10:FF:000012">
    <property type="entry name" value="Leucine--tRNA ligase"/>
    <property type="match status" value="1"/>
</dbReference>
<dbReference type="Gene3D" id="3.40.50.620">
    <property type="entry name" value="HUPs"/>
    <property type="match status" value="2"/>
</dbReference>
<dbReference type="PRINTS" id="PR00985">
    <property type="entry name" value="TRNASYNTHLEU"/>
</dbReference>
<evidence type="ECO:0000256" key="2">
    <source>
        <dbReference type="ARBA" id="ARBA00013164"/>
    </source>
</evidence>
<dbReference type="Pfam" id="PF09334">
    <property type="entry name" value="tRNA-synt_1g"/>
    <property type="match status" value="1"/>
</dbReference>
<dbReference type="InterPro" id="IPR001412">
    <property type="entry name" value="aa-tRNA-synth_I_CS"/>
</dbReference>
<evidence type="ECO:0000256" key="6">
    <source>
        <dbReference type="ARBA" id="ARBA00022840"/>
    </source>
</evidence>
<evidence type="ECO:0000256" key="7">
    <source>
        <dbReference type="ARBA" id="ARBA00022917"/>
    </source>
</evidence>
<comment type="catalytic activity">
    <reaction evidence="10">
        <text>tRNA(Leu) + L-leucine + ATP = L-leucyl-tRNA(Leu) + AMP + diphosphate</text>
        <dbReference type="Rhea" id="RHEA:11688"/>
        <dbReference type="Rhea" id="RHEA-COMP:9613"/>
        <dbReference type="Rhea" id="RHEA-COMP:9622"/>
        <dbReference type="ChEBI" id="CHEBI:30616"/>
        <dbReference type="ChEBI" id="CHEBI:33019"/>
        <dbReference type="ChEBI" id="CHEBI:57427"/>
        <dbReference type="ChEBI" id="CHEBI:78442"/>
        <dbReference type="ChEBI" id="CHEBI:78494"/>
        <dbReference type="ChEBI" id="CHEBI:456215"/>
        <dbReference type="EC" id="6.1.1.4"/>
    </reaction>
</comment>
<dbReference type="InterPro" id="IPR009008">
    <property type="entry name" value="Val/Leu/Ile-tRNA-synth_edit"/>
</dbReference>
<dbReference type="InterPro" id="IPR013155">
    <property type="entry name" value="M/V/L/I-tRNA-synth_anticd-bd"/>
</dbReference>
<dbReference type="GO" id="GO:0005829">
    <property type="term" value="C:cytosol"/>
    <property type="evidence" value="ECO:0007669"/>
    <property type="project" value="TreeGrafter"/>
</dbReference>
<dbReference type="GO" id="GO:0004823">
    <property type="term" value="F:leucine-tRNA ligase activity"/>
    <property type="evidence" value="ECO:0007669"/>
    <property type="project" value="UniProtKB-EC"/>
</dbReference>
<evidence type="ECO:0000256" key="5">
    <source>
        <dbReference type="ARBA" id="ARBA00022741"/>
    </source>
</evidence>
<sequence length="919" mass="101445">MPNPQIYAPGHWNMQSNYSPKDIEASAQQQWEAAQVFRAREDSLKPKYYCLSMFPYPSGKLHMGHVRNYTIGDVLARYHHMKGYNVMQPMGWDAFGLPAENAAMANNVPPAAWTYSNIEYMKQQLKSLGLGVDWSREVTTCKPDYYRWEQWLFTRLFKKGVIYKKTAVVNWDPVDNTVLANEQVIDGRGWRSGAVVEKRDIPMYFFRITQYADELLQDLDTLSGWPEQVKTMQANWIGKSYGVRFAFEIPDAVGASLPSPASGRGTEGEGASGNKNLLWVYTTRADTIMGVTFVAVAAEHPLASYSAQKNPALASFIEECKHGGVAEADIATMEKKGMDTGLKVTHPLTGELVPVWVGNYVLMGYGEGAVMAVPAHDERDFGFAKKYSLAIKQVISGKGEEGKGKGQTSAPPLPFSLDPSPFSLEKWQEWYETKDGICVNSGKYNGLNYSQAVDAIAADLSAKGLGEKKVQFRLRDWGISRQRYWGCPIPIIHCPSCGDVPVPDDQLPVKLPEDVVPDGAGSPLAKMPEFYECTCPQCSGPARRETDTMDTFVESSWYYARYASPQCDTGMVDKEAAKKWLPVDQYIGGIEHAILHLLYARFFHKLMRDEGLVQGDEPFKNLLTQGMVVAPTFYREGSDGKKQWINPADVDVETDTKGRPLGAKLIADGQPVVIGGTEKMSKSKNNGVDPQAIIDAYGADTARVFMMFAAPPDQQLEWSDTGVEGSFRFLKRVWKAVHDHVEQGVVTAYSGGELSANAKALRLQLHQAIQKIDDDYGRRKTFNTAIAAIMELLNALGKFDEGSSVARNVAQEVLENAVLLLSPIAPHIAESLWSELRPGSRLTDQAFPQADPAALVQNEIELVIQVNGKLRGSLRVAKDADKSAIEQLALAHEAVQKQLAGGAAKKVIVVPGRLVNVVI</sequence>
<evidence type="ECO:0000256" key="4">
    <source>
        <dbReference type="ARBA" id="ARBA00022598"/>
    </source>
</evidence>